<gene>
    <name evidence="1" type="ORF">HLPCO_000102</name>
</gene>
<evidence type="ECO:0000313" key="2">
    <source>
        <dbReference type="Proteomes" id="UP000005707"/>
    </source>
</evidence>
<reference evidence="1 2" key="1">
    <citation type="journal article" date="2011" name="J. Bacteriol.">
        <title>Genome sequence of Haloplasma contractile, an unusual contractile bacterium from a deep-sea anoxic brine lake.</title>
        <authorList>
            <person name="Antunes A."/>
            <person name="Alam I."/>
            <person name="El Dorry H."/>
            <person name="Siam R."/>
            <person name="Robertson A."/>
            <person name="Bajic V.B."/>
            <person name="Stingl U."/>
        </authorList>
    </citation>
    <scope>NUCLEOTIDE SEQUENCE [LARGE SCALE GENOMIC DNA]</scope>
    <source>
        <strain evidence="1 2">SSD-17B</strain>
    </source>
</reference>
<dbReference type="AlphaFoldDB" id="U2EFM2"/>
<comment type="caution">
    <text evidence="1">The sequence shown here is derived from an EMBL/GenBank/DDBJ whole genome shotgun (WGS) entry which is preliminary data.</text>
</comment>
<organism evidence="1 2">
    <name type="scientific">Haloplasma contractile SSD-17B</name>
    <dbReference type="NCBI Taxonomy" id="1033810"/>
    <lineage>
        <taxon>Bacteria</taxon>
        <taxon>Bacillati</taxon>
        <taxon>Mycoplasmatota</taxon>
        <taxon>Mollicutes</taxon>
        <taxon>Haloplasmatales</taxon>
        <taxon>Haloplasmataceae</taxon>
        <taxon>Haloplasma</taxon>
    </lineage>
</organism>
<dbReference type="STRING" id="1033810.HLPCO_000102"/>
<accession>U2EFM2</accession>
<dbReference type="EMBL" id="AFNU02000001">
    <property type="protein sequence ID" value="ERJ13451.1"/>
    <property type="molecule type" value="Genomic_DNA"/>
</dbReference>
<dbReference type="InParanoid" id="U2EFM2"/>
<protein>
    <submittedName>
        <fullName evidence="1">Uncharacterized protein</fullName>
    </submittedName>
</protein>
<proteinExistence type="predicted"/>
<dbReference type="eggNOG" id="ENOG5033G1C">
    <property type="taxonomic scope" value="Bacteria"/>
</dbReference>
<name>U2EFM2_9MOLU</name>
<dbReference type="Proteomes" id="UP000005707">
    <property type="component" value="Unassembled WGS sequence"/>
</dbReference>
<reference evidence="1 2" key="2">
    <citation type="journal article" date="2013" name="PLoS ONE">
        <title>INDIGO - INtegrated Data Warehouse of MIcrobial GenOmes with Examples from the Red Sea Extremophiles.</title>
        <authorList>
            <person name="Alam I."/>
            <person name="Antunes A."/>
            <person name="Kamau A.A."/>
            <person name="Ba Alawi W."/>
            <person name="Kalkatawi M."/>
            <person name="Stingl U."/>
            <person name="Bajic V.B."/>
        </authorList>
    </citation>
    <scope>NUCLEOTIDE SEQUENCE [LARGE SCALE GENOMIC DNA]</scope>
    <source>
        <strain evidence="1 2">SSD-17B</strain>
    </source>
</reference>
<evidence type="ECO:0000313" key="1">
    <source>
        <dbReference type="EMBL" id="ERJ13451.1"/>
    </source>
</evidence>
<keyword evidence="2" id="KW-1185">Reference proteome</keyword>
<dbReference type="RefSeq" id="WP_008826442.1">
    <property type="nucleotide sequence ID" value="NZ_AFNU02000001.1"/>
</dbReference>
<sequence>MYMQPFNQGYQQIPSYDYMEEPFGEAPFMQEGQFPYMEQYEQQYPQYQGMMPGYQGMPPFTPRRDPRYYVRQVNPIVRYGLNEGPKTSWRHAMTEVALISYLLGRGYDLQTAYRMVESWEIDETFPTMPSGR</sequence>